<keyword evidence="4" id="KW-0238">DNA-binding</keyword>
<dbReference type="GO" id="GO:0006355">
    <property type="term" value="P:regulation of DNA-templated transcription"/>
    <property type="evidence" value="ECO:0007669"/>
    <property type="project" value="InterPro"/>
</dbReference>
<dbReference type="SMART" id="SM00421">
    <property type="entry name" value="HTH_LUXR"/>
    <property type="match status" value="1"/>
</dbReference>
<comment type="caution">
    <text evidence="4">The sequence shown here is derived from an EMBL/GenBank/DDBJ whole genome shotgun (WGS) entry which is preliminary data.</text>
</comment>
<dbReference type="SUPFAM" id="SSF52540">
    <property type="entry name" value="P-loop containing nucleoside triphosphate hydrolases"/>
    <property type="match status" value="1"/>
</dbReference>
<dbReference type="Pfam" id="PF00196">
    <property type="entry name" value="GerE"/>
    <property type="match status" value="1"/>
</dbReference>
<evidence type="ECO:0000256" key="1">
    <source>
        <dbReference type="ARBA" id="ARBA00022741"/>
    </source>
</evidence>
<dbReference type="GO" id="GO:0003677">
    <property type="term" value="F:DNA binding"/>
    <property type="evidence" value="ECO:0007669"/>
    <property type="project" value="UniProtKB-KW"/>
</dbReference>
<protein>
    <submittedName>
        <fullName evidence="4">DNA-binding CsgD family transcriptional regulator</fullName>
    </submittedName>
</protein>
<dbReference type="CDD" id="cd06170">
    <property type="entry name" value="LuxR_C_like"/>
    <property type="match status" value="1"/>
</dbReference>
<gene>
    <name evidence="4" type="ORF">QFZ53_001308</name>
</gene>
<dbReference type="AlphaFoldDB" id="A0AAW8EVJ2"/>
<dbReference type="InterPro" id="IPR016032">
    <property type="entry name" value="Sig_transdc_resp-reg_C-effctor"/>
</dbReference>
<dbReference type="RefSeq" id="WP_307294780.1">
    <property type="nucleotide sequence ID" value="NZ_JAUSXV010000001.1"/>
</dbReference>
<evidence type="ECO:0000313" key="4">
    <source>
        <dbReference type="EMBL" id="MDQ0647112.1"/>
    </source>
</evidence>
<sequence length="919" mass="97494">MPESPRIVGRSDEVSALQRLVADLHRSGGSVLITGPAGIGKTTLIGDVAEHARAAGVRVLELTAAEAESQLPFAALHQLLFAFRHSIAELPPPQQQALRQAFGEADGETPSVYLVALGALTVLSNAASAEGLLITVDDAQWLDPGSQQVMAFIARRLSSESIALVVAERAAEATGVFPAGVHIALHPLDDSDSLQVLADAGGRLTPRQRRDVLAYAGGNPLALTELATRPELAAPGDHALPLSERLTAAFAARVNHLDEAARSLLHVAALSADGAASEILDATSRLTGVHDLQTALDAIITEHLLHSDGSTIRFPHPLVRAAVLSAATPGQRSRAHLAIAAALRPGSDQRTWHLANASTGPDEHLAATLEEGAERARRTGDVSAAISSLERAADLSVDRSARVRRSTRAAEIALDAGRLDAASAIIDPLESGDADDTVRARLAWVRHLLPGAGRDGQVETGLEIVDDMARAGDVERAIDTLLTMAFHFWGSTPTGLPWHRFIEQASRYGVEDADPRMLFLMSWGSPEEHAGRVRRAALAIDPSELASTERRRLLGLALGAAGMQTDAERVLSGVADELREQGELSLLAITLTSLIGSRFIMGDLRGSLMAGLEARQISEETGESFIGLTAAVLQGFAEGVMSGSFDGAALAREFPSAAFALPHNPFLVQTLIAEGISLSAAGRFADADQRFSRVVDPEDAAHHRSWAMLALPFYVFAAARSGRAEDAAVVVERMRDLGSLVEGDLLAWGLAFSDSILAADEDVERRLLALTREGRNAPALLVALAVLDRGERLSRIGRTADAATALQEARARLDALGARAWADQSRRLLQSLGERSPRARPDLGQALTPQEQRISALVAEGLTNKQIAAQLYLSPKTIAAHLHAVFRKLGVSSRAELAMIDKGGSLPMPFPTTGTANRR</sequence>
<dbReference type="PROSITE" id="PS00622">
    <property type="entry name" value="HTH_LUXR_1"/>
    <property type="match status" value="1"/>
</dbReference>
<dbReference type="PROSITE" id="PS50043">
    <property type="entry name" value="HTH_LUXR_2"/>
    <property type="match status" value="1"/>
</dbReference>
<dbReference type="Proteomes" id="UP001244427">
    <property type="component" value="Unassembled WGS sequence"/>
</dbReference>
<dbReference type="PRINTS" id="PR00038">
    <property type="entry name" value="HTHLUXR"/>
</dbReference>
<evidence type="ECO:0000313" key="5">
    <source>
        <dbReference type="Proteomes" id="UP001244427"/>
    </source>
</evidence>
<dbReference type="CDD" id="cd00009">
    <property type="entry name" value="AAA"/>
    <property type="match status" value="1"/>
</dbReference>
<name>A0AAW8EVJ2_9MICO</name>
<keyword evidence="1" id="KW-0547">Nucleotide-binding</keyword>
<dbReference type="GO" id="GO:0005524">
    <property type="term" value="F:ATP binding"/>
    <property type="evidence" value="ECO:0007669"/>
    <property type="project" value="UniProtKB-KW"/>
</dbReference>
<evidence type="ECO:0000259" key="3">
    <source>
        <dbReference type="PROSITE" id="PS50043"/>
    </source>
</evidence>
<feature type="domain" description="HTH luxR-type" evidence="3">
    <location>
        <begin position="840"/>
        <end position="905"/>
    </location>
</feature>
<dbReference type="Pfam" id="PF13191">
    <property type="entry name" value="AAA_16"/>
    <property type="match status" value="1"/>
</dbReference>
<evidence type="ECO:0000256" key="2">
    <source>
        <dbReference type="ARBA" id="ARBA00022840"/>
    </source>
</evidence>
<proteinExistence type="predicted"/>
<dbReference type="Gene3D" id="1.10.10.10">
    <property type="entry name" value="Winged helix-like DNA-binding domain superfamily/Winged helix DNA-binding domain"/>
    <property type="match status" value="1"/>
</dbReference>
<dbReference type="Gene3D" id="3.40.50.300">
    <property type="entry name" value="P-loop containing nucleotide triphosphate hydrolases"/>
    <property type="match status" value="1"/>
</dbReference>
<dbReference type="PANTHER" id="PTHR16305:SF35">
    <property type="entry name" value="TRANSCRIPTIONAL ACTIVATOR DOMAIN"/>
    <property type="match status" value="1"/>
</dbReference>
<dbReference type="InterPro" id="IPR027417">
    <property type="entry name" value="P-loop_NTPase"/>
</dbReference>
<dbReference type="SUPFAM" id="SSF46894">
    <property type="entry name" value="C-terminal effector domain of the bipartite response regulators"/>
    <property type="match status" value="1"/>
</dbReference>
<reference evidence="4 5" key="1">
    <citation type="submission" date="2023-07" db="EMBL/GenBank/DDBJ databases">
        <title>Comparative genomics of wheat-associated soil bacteria to identify genetic determinants of phenazine resistance.</title>
        <authorList>
            <person name="Mouncey N."/>
        </authorList>
    </citation>
    <scope>NUCLEOTIDE SEQUENCE [LARGE SCALE GENOMIC DNA]</scope>
    <source>
        <strain evidence="4 5">W4I9-1</strain>
    </source>
</reference>
<dbReference type="InterPro" id="IPR036388">
    <property type="entry name" value="WH-like_DNA-bd_sf"/>
</dbReference>
<dbReference type="EMBL" id="JAUSXV010000001">
    <property type="protein sequence ID" value="MDQ0647112.1"/>
    <property type="molecule type" value="Genomic_DNA"/>
</dbReference>
<dbReference type="InterPro" id="IPR041664">
    <property type="entry name" value="AAA_16"/>
</dbReference>
<accession>A0AAW8EVJ2</accession>
<dbReference type="GO" id="GO:0005737">
    <property type="term" value="C:cytoplasm"/>
    <property type="evidence" value="ECO:0007669"/>
    <property type="project" value="TreeGrafter"/>
</dbReference>
<keyword evidence="5" id="KW-1185">Reference proteome</keyword>
<organism evidence="4 5">
    <name type="scientific">Microbacterium natoriense</name>
    <dbReference type="NCBI Taxonomy" id="284570"/>
    <lineage>
        <taxon>Bacteria</taxon>
        <taxon>Bacillati</taxon>
        <taxon>Actinomycetota</taxon>
        <taxon>Actinomycetes</taxon>
        <taxon>Micrococcales</taxon>
        <taxon>Microbacteriaceae</taxon>
        <taxon>Microbacterium</taxon>
    </lineage>
</organism>
<dbReference type="InterPro" id="IPR000792">
    <property type="entry name" value="Tscrpt_reg_LuxR_C"/>
</dbReference>
<dbReference type="PANTHER" id="PTHR16305">
    <property type="entry name" value="TESTICULAR SOLUBLE ADENYLYL CYCLASE"/>
    <property type="match status" value="1"/>
</dbReference>
<keyword evidence="2" id="KW-0067">ATP-binding</keyword>
<dbReference type="GO" id="GO:0004016">
    <property type="term" value="F:adenylate cyclase activity"/>
    <property type="evidence" value="ECO:0007669"/>
    <property type="project" value="TreeGrafter"/>
</dbReference>